<comment type="subcellular location">
    <subcellularLocation>
        <location evidence="1 7">Cell membrane</location>
        <topology evidence="1 7">Multi-pass membrane protein</topology>
    </subcellularLocation>
</comment>
<keyword evidence="10" id="KW-1185">Reference proteome</keyword>
<evidence type="ECO:0000256" key="2">
    <source>
        <dbReference type="ARBA" id="ARBA00010792"/>
    </source>
</evidence>
<evidence type="ECO:0000313" key="9">
    <source>
        <dbReference type="EMBL" id="QAY61373.1"/>
    </source>
</evidence>
<keyword evidence="5 7" id="KW-1133">Transmembrane helix</keyword>
<evidence type="ECO:0000256" key="1">
    <source>
        <dbReference type="ARBA" id="ARBA00004651"/>
    </source>
</evidence>
<proteinExistence type="inferred from homology"/>
<reference evidence="9 10" key="1">
    <citation type="submission" date="2019-01" db="EMBL/GenBank/DDBJ databases">
        <title>Genome sequencing of strain DFW100M-13.</title>
        <authorList>
            <person name="Heo J."/>
            <person name="Kim S.-J."/>
            <person name="Kim J.-S."/>
            <person name="Hong S.-B."/>
            <person name="Kwon S.-W."/>
        </authorList>
    </citation>
    <scope>NUCLEOTIDE SEQUENCE [LARGE SCALE GENOMIC DNA]</scope>
    <source>
        <strain evidence="9 10">DFW100M-13</strain>
    </source>
</reference>
<accession>A0A4P6EIH6</accession>
<dbReference type="GO" id="GO:0005886">
    <property type="term" value="C:plasma membrane"/>
    <property type="evidence" value="ECO:0007669"/>
    <property type="project" value="UniProtKB-SubCell"/>
</dbReference>
<evidence type="ECO:0000256" key="4">
    <source>
        <dbReference type="ARBA" id="ARBA00022692"/>
    </source>
</evidence>
<evidence type="ECO:0000256" key="6">
    <source>
        <dbReference type="ARBA" id="ARBA00023136"/>
    </source>
</evidence>
<dbReference type="RefSeq" id="WP_129392685.1">
    <property type="nucleotide sequence ID" value="NZ_CP035494.1"/>
</dbReference>
<evidence type="ECO:0000256" key="5">
    <source>
        <dbReference type="ARBA" id="ARBA00022989"/>
    </source>
</evidence>
<feature type="domain" description="VTT" evidence="8">
    <location>
        <begin position="40"/>
        <end position="162"/>
    </location>
</feature>
<feature type="transmembrane region" description="Helical" evidence="7">
    <location>
        <begin position="179"/>
        <end position="198"/>
    </location>
</feature>
<evidence type="ECO:0000313" key="10">
    <source>
        <dbReference type="Proteomes" id="UP000293995"/>
    </source>
</evidence>
<protein>
    <submittedName>
        <fullName evidence="9">DedA family protein</fullName>
    </submittedName>
</protein>
<keyword evidence="6 7" id="KW-0472">Membrane</keyword>
<dbReference type="AlphaFoldDB" id="A0A4P6EIH6"/>
<dbReference type="PANTHER" id="PTHR30353">
    <property type="entry name" value="INNER MEMBRANE PROTEIN DEDA-RELATED"/>
    <property type="match status" value="1"/>
</dbReference>
<evidence type="ECO:0000256" key="3">
    <source>
        <dbReference type="ARBA" id="ARBA00022475"/>
    </source>
</evidence>
<comment type="similarity">
    <text evidence="2 7">Belongs to the DedA family.</text>
</comment>
<feature type="transmembrane region" description="Helical" evidence="7">
    <location>
        <begin position="144"/>
        <end position="167"/>
    </location>
</feature>
<dbReference type="OrthoDB" id="9813426at2"/>
<evidence type="ECO:0000259" key="8">
    <source>
        <dbReference type="Pfam" id="PF09335"/>
    </source>
</evidence>
<evidence type="ECO:0000256" key="7">
    <source>
        <dbReference type="RuleBase" id="RU367016"/>
    </source>
</evidence>
<gene>
    <name evidence="9" type="ORF">ET475_16255</name>
</gene>
<sequence>MNDLLTGLLDAVQSIAPVWRVLLAGLAMLLETSVLVGLFVPGDTIVIVTGTAVGSFWEGAALVAAIVVGSVIGESIGFWLGRVLGPRIRHSWLGRWIGEAHWQRAERYLARRGGLAILISRFLPVLHSVVPLTVGMSGYRYRRFLAWTVPACVVWAGIYVTVASIAAGTYRDLADNLHFAGYIFVGVIVAFLLVVIASKKLIERIERRHLVADAPAATAPEAMAPASTDTAPSHVRD</sequence>
<dbReference type="EMBL" id="CP035494">
    <property type="protein sequence ID" value="QAY61373.1"/>
    <property type="molecule type" value="Genomic_DNA"/>
</dbReference>
<dbReference type="Proteomes" id="UP000293995">
    <property type="component" value="Chromosome"/>
</dbReference>
<keyword evidence="4 7" id="KW-0812">Transmembrane</keyword>
<keyword evidence="3 7" id="KW-1003">Cell membrane</keyword>
<dbReference type="InterPro" id="IPR032818">
    <property type="entry name" value="DedA-like"/>
</dbReference>
<dbReference type="Pfam" id="PF09335">
    <property type="entry name" value="VTT_dom"/>
    <property type="match status" value="1"/>
</dbReference>
<dbReference type="InterPro" id="IPR032816">
    <property type="entry name" value="VTT_dom"/>
</dbReference>
<dbReference type="PANTHER" id="PTHR30353:SF15">
    <property type="entry name" value="INNER MEMBRANE PROTEIN YABI"/>
    <property type="match status" value="1"/>
</dbReference>
<name>A0A4P6EIH6_9MICO</name>
<feature type="transmembrane region" description="Helical" evidence="7">
    <location>
        <begin position="21"/>
        <end position="40"/>
    </location>
</feature>
<dbReference type="KEGG" id="mprt:ET475_16255"/>
<feature type="transmembrane region" description="Helical" evidence="7">
    <location>
        <begin position="60"/>
        <end position="80"/>
    </location>
</feature>
<organism evidence="9 10">
    <name type="scientific">Microbacterium protaetiae</name>
    <dbReference type="NCBI Taxonomy" id="2509458"/>
    <lineage>
        <taxon>Bacteria</taxon>
        <taxon>Bacillati</taxon>
        <taxon>Actinomycetota</taxon>
        <taxon>Actinomycetes</taxon>
        <taxon>Micrococcales</taxon>
        <taxon>Microbacteriaceae</taxon>
        <taxon>Microbacterium</taxon>
    </lineage>
</organism>